<feature type="transmembrane region" description="Helical" evidence="1">
    <location>
        <begin position="235"/>
        <end position="255"/>
    </location>
</feature>
<evidence type="ECO:0000313" key="3">
    <source>
        <dbReference type="Proteomes" id="UP000696294"/>
    </source>
</evidence>
<feature type="transmembrane region" description="Helical" evidence="1">
    <location>
        <begin position="28"/>
        <end position="45"/>
    </location>
</feature>
<comment type="caution">
    <text evidence="2">The sequence shown here is derived from an EMBL/GenBank/DDBJ whole genome shotgun (WGS) entry which is preliminary data.</text>
</comment>
<keyword evidence="1" id="KW-0812">Transmembrane</keyword>
<name>A0ABX1BBD4_9ACTN</name>
<evidence type="ECO:0008006" key="4">
    <source>
        <dbReference type="Google" id="ProtNLM"/>
    </source>
</evidence>
<evidence type="ECO:0000256" key="1">
    <source>
        <dbReference type="SAM" id="Phobius"/>
    </source>
</evidence>
<feature type="transmembrane region" description="Helical" evidence="1">
    <location>
        <begin position="103"/>
        <end position="127"/>
    </location>
</feature>
<keyword evidence="1" id="KW-1133">Transmembrane helix</keyword>
<dbReference type="EMBL" id="JAATEP010000024">
    <property type="protein sequence ID" value="NJP93659.1"/>
    <property type="molecule type" value="Genomic_DNA"/>
</dbReference>
<accession>A0ABX1BBD4</accession>
<dbReference type="RefSeq" id="WP_168013917.1">
    <property type="nucleotide sequence ID" value="NZ_JAATEP010000024.1"/>
</dbReference>
<gene>
    <name evidence="2" type="ORF">HCN51_30170</name>
</gene>
<reference evidence="2 3" key="1">
    <citation type="submission" date="2020-03" db="EMBL/GenBank/DDBJ databases">
        <title>WGS of actinomycetes isolated from Thailand.</title>
        <authorList>
            <person name="Thawai C."/>
        </authorList>
    </citation>
    <scope>NUCLEOTIDE SEQUENCE [LARGE SCALE GENOMIC DNA]</scope>
    <source>
        <strain evidence="2 3">FMUSA5-5</strain>
    </source>
</reference>
<feature type="transmembrane region" description="Helical" evidence="1">
    <location>
        <begin position="139"/>
        <end position="158"/>
    </location>
</feature>
<feature type="transmembrane region" description="Helical" evidence="1">
    <location>
        <begin position="209"/>
        <end position="228"/>
    </location>
</feature>
<protein>
    <recommendedName>
        <fullName evidence="4">ABC transporter permease</fullName>
    </recommendedName>
</protein>
<organism evidence="2 3">
    <name type="scientific">Nonomuraea composti</name>
    <dbReference type="NCBI Taxonomy" id="2720023"/>
    <lineage>
        <taxon>Bacteria</taxon>
        <taxon>Bacillati</taxon>
        <taxon>Actinomycetota</taxon>
        <taxon>Actinomycetes</taxon>
        <taxon>Streptosporangiales</taxon>
        <taxon>Streptosporangiaceae</taxon>
        <taxon>Nonomuraea</taxon>
    </lineage>
</organism>
<keyword evidence="3" id="KW-1185">Reference proteome</keyword>
<dbReference type="Proteomes" id="UP000696294">
    <property type="component" value="Unassembled WGS sequence"/>
</dbReference>
<proteinExistence type="predicted"/>
<sequence>MRPTVDARRAGVTWALFLFEARRLARHPLVWGATALVLALQTYLGHDRRPHLGVDPVHATGLSTCLGAVVLVVASLAASRDGRHGMPESLSALPGRAEHRTRAILLATPLVAGLAAAVAVGGYLAIRVLSGPAAGRLDVWEPLTAVAAAMLAATLGVAVGRWARWLVAGPMVAAVLGYLIYMNPQHGSAGWLLPVMQVHEADWADRPSAIHLLYVLALAAGCAAVAALRHRARLVPALALVAALAVAVPAGAAVASEPPAPRPKPGPQTMEDVDPRVRERYFGPDAYRCERRQGITYCAYQGYEPWIPLWEQAVLPAANALPATLRARVPRVQQLTRTWMHGADLDTFMIRPPMTWGHPDQRVILAREVAVWATGLRGGPARSRMCDAGGQARTVVTLWIIGQVSPPEPPREHHLDDKRSQLFLATWGAAEVDYAKRLLTVPDARERVHAHWATLTNPATTIDQALPLLGLSRTHDTPQGANPCP</sequence>
<feature type="transmembrane region" description="Helical" evidence="1">
    <location>
        <begin position="57"/>
        <end position="78"/>
    </location>
</feature>
<feature type="transmembrane region" description="Helical" evidence="1">
    <location>
        <begin position="165"/>
        <end position="182"/>
    </location>
</feature>
<evidence type="ECO:0000313" key="2">
    <source>
        <dbReference type="EMBL" id="NJP93659.1"/>
    </source>
</evidence>
<keyword evidence="1" id="KW-0472">Membrane</keyword>